<reference evidence="2 3" key="1">
    <citation type="submission" date="2018-07" db="EMBL/GenBank/DDBJ databases">
        <title>Dyella monticola sp. nov. and Dyella psychrodurans sp. nov. isolated from monsoon evergreen broad-leaved forest soil of Dinghu Mountain, China.</title>
        <authorList>
            <person name="Gao Z."/>
            <person name="Qiu L."/>
        </authorList>
    </citation>
    <scope>NUCLEOTIDE SEQUENCE [LARGE SCALE GENOMIC DNA]</scope>
    <source>
        <strain evidence="2 3">4G-K06</strain>
    </source>
</reference>
<comment type="caution">
    <text evidence="2">The sequence shown here is derived from an EMBL/GenBank/DDBJ whole genome shotgun (WGS) entry which is preliminary data.</text>
</comment>
<name>A0A370X314_9GAMM</name>
<proteinExistence type="predicted"/>
<keyword evidence="3" id="KW-1185">Reference proteome</keyword>
<keyword evidence="1" id="KW-0812">Transmembrane</keyword>
<keyword evidence="1" id="KW-0472">Membrane</keyword>
<evidence type="ECO:0000313" key="2">
    <source>
        <dbReference type="EMBL" id="RDS82803.1"/>
    </source>
</evidence>
<organism evidence="2 3">
    <name type="scientific">Dyella monticola</name>
    <dbReference type="NCBI Taxonomy" id="1927958"/>
    <lineage>
        <taxon>Bacteria</taxon>
        <taxon>Pseudomonadati</taxon>
        <taxon>Pseudomonadota</taxon>
        <taxon>Gammaproteobacteria</taxon>
        <taxon>Lysobacterales</taxon>
        <taxon>Rhodanobacteraceae</taxon>
        <taxon>Dyella</taxon>
    </lineage>
</organism>
<feature type="transmembrane region" description="Helical" evidence="1">
    <location>
        <begin position="46"/>
        <end position="66"/>
    </location>
</feature>
<dbReference type="Proteomes" id="UP000254258">
    <property type="component" value="Unassembled WGS sequence"/>
</dbReference>
<sequence length="96" mass="10742">MTPLPLISIVDVSDCSVINNVTPQTPRRATYTIAVDEAAEVMVFFMLYRVVHLFIIVALAGELVFYKTGELFQRCSIKTADMTTDKPPKRGFDLSL</sequence>
<dbReference type="AlphaFoldDB" id="A0A370X314"/>
<evidence type="ECO:0000313" key="3">
    <source>
        <dbReference type="Proteomes" id="UP000254258"/>
    </source>
</evidence>
<protein>
    <submittedName>
        <fullName evidence="2">Uncharacterized protein</fullName>
    </submittedName>
</protein>
<evidence type="ECO:0000256" key="1">
    <source>
        <dbReference type="SAM" id="Phobius"/>
    </source>
</evidence>
<keyword evidence="1" id="KW-1133">Transmembrane helix</keyword>
<gene>
    <name evidence="2" type="ORF">DWU98_06535</name>
</gene>
<accession>A0A370X314</accession>
<dbReference type="EMBL" id="QRBE01000003">
    <property type="protein sequence ID" value="RDS82803.1"/>
    <property type="molecule type" value="Genomic_DNA"/>
</dbReference>